<organism evidence="2 3">
    <name type="scientific">Sesamum alatum</name>
    <dbReference type="NCBI Taxonomy" id="300844"/>
    <lineage>
        <taxon>Eukaryota</taxon>
        <taxon>Viridiplantae</taxon>
        <taxon>Streptophyta</taxon>
        <taxon>Embryophyta</taxon>
        <taxon>Tracheophyta</taxon>
        <taxon>Spermatophyta</taxon>
        <taxon>Magnoliopsida</taxon>
        <taxon>eudicotyledons</taxon>
        <taxon>Gunneridae</taxon>
        <taxon>Pentapetalae</taxon>
        <taxon>asterids</taxon>
        <taxon>lamiids</taxon>
        <taxon>Lamiales</taxon>
        <taxon>Pedaliaceae</taxon>
        <taxon>Sesamum</taxon>
    </lineage>
</organism>
<reference evidence="2" key="1">
    <citation type="submission" date="2020-06" db="EMBL/GenBank/DDBJ databases">
        <authorList>
            <person name="Li T."/>
            <person name="Hu X."/>
            <person name="Zhang T."/>
            <person name="Song X."/>
            <person name="Zhang H."/>
            <person name="Dai N."/>
            <person name="Sheng W."/>
            <person name="Hou X."/>
            <person name="Wei L."/>
        </authorList>
    </citation>
    <scope>NUCLEOTIDE SEQUENCE</scope>
    <source>
        <strain evidence="2">3651</strain>
        <tissue evidence="2">Leaf</tissue>
    </source>
</reference>
<reference evidence="2" key="2">
    <citation type="journal article" date="2024" name="Plant">
        <title>Genomic evolution and insights into agronomic trait innovations of Sesamum species.</title>
        <authorList>
            <person name="Miao H."/>
            <person name="Wang L."/>
            <person name="Qu L."/>
            <person name="Liu H."/>
            <person name="Sun Y."/>
            <person name="Le M."/>
            <person name="Wang Q."/>
            <person name="Wei S."/>
            <person name="Zheng Y."/>
            <person name="Lin W."/>
            <person name="Duan Y."/>
            <person name="Cao H."/>
            <person name="Xiong S."/>
            <person name="Wang X."/>
            <person name="Wei L."/>
            <person name="Li C."/>
            <person name="Ma Q."/>
            <person name="Ju M."/>
            <person name="Zhao R."/>
            <person name="Li G."/>
            <person name="Mu C."/>
            <person name="Tian Q."/>
            <person name="Mei H."/>
            <person name="Zhang T."/>
            <person name="Gao T."/>
            <person name="Zhang H."/>
        </authorList>
    </citation>
    <scope>NUCLEOTIDE SEQUENCE</scope>
    <source>
        <strain evidence="2">3651</strain>
    </source>
</reference>
<protein>
    <submittedName>
        <fullName evidence="2">Uncharacterized protein</fullName>
    </submittedName>
</protein>
<dbReference type="EMBL" id="JACGWO010000011">
    <property type="protein sequence ID" value="KAK4415090.1"/>
    <property type="molecule type" value="Genomic_DNA"/>
</dbReference>
<dbReference type="Proteomes" id="UP001293254">
    <property type="component" value="Unassembled WGS sequence"/>
</dbReference>
<proteinExistence type="predicted"/>
<evidence type="ECO:0000313" key="2">
    <source>
        <dbReference type="EMBL" id="KAK4415090.1"/>
    </source>
</evidence>
<evidence type="ECO:0000256" key="1">
    <source>
        <dbReference type="SAM" id="MobiDB-lite"/>
    </source>
</evidence>
<accession>A0AAE1XNC8</accession>
<comment type="caution">
    <text evidence="2">The sequence shown here is derived from an EMBL/GenBank/DDBJ whole genome shotgun (WGS) entry which is preliminary data.</text>
</comment>
<feature type="compositionally biased region" description="Acidic residues" evidence="1">
    <location>
        <begin position="201"/>
        <end position="239"/>
    </location>
</feature>
<keyword evidence="3" id="KW-1185">Reference proteome</keyword>
<gene>
    <name evidence="2" type="ORF">Salat_2616200</name>
</gene>
<name>A0AAE1XNC8_9LAMI</name>
<sequence>MDAQSELYSFLCDKACYCGNDMKDGTSIRFPSPCWVHPLCSKCYDKWGGNSLIGGKCPLCRVEYDGISVLVKLERWPTRGARVYPPLVGGELMAPLALMEHKADCCEFGFEYVDYVVRRFCDTQITHYMHSWCLLTRTLYVDDDSLQRAPPFHCLTCQEIETFYIHDGIGILSFEIAEGTSGDAGEDYTYGDGEENYTYGDGEENSDNEDYTYGDGEENSDNEDDETDGESETYSESDD</sequence>
<evidence type="ECO:0000313" key="3">
    <source>
        <dbReference type="Proteomes" id="UP001293254"/>
    </source>
</evidence>
<dbReference type="AlphaFoldDB" id="A0AAE1XNC8"/>
<feature type="region of interest" description="Disordered" evidence="1">
    <location>
        <begin position="183"/>
        <end position="239"/>
    </location>
</feature>